<comment type="caution">
    <text evidence="2">The sequence shown here is derived from an EMBL/GenBank/DDBJ whole genome shotgun (WGS) entry which is preliminary data.</text>
</comment>
<dbReference type="Pfam" id="PF13568">
    <property type="entry name" value="OMP_b-brl_2"/>
    <property type="match status" value="1"/>
</dbReference>
<dbReference type="RefSeq" id="WP_169526402.1">
    <property type="nucleotide sequence ID" value="NZ_JAAMPU010000100.1"/>
</dbReference>
<protein>
    <submittedName>
        <fullName evidence="2">PorT family protein</fullName>
    </submittedName>
</protein>
<organism evidence="2 3">
    <name type="scientific">Flavobacterium silvaticum</name>
    <dbReference type="NCBI Taxonomy" id="1852020"/>
    <lineage>
        <taxon>Bacteria</taxon>
        <taxon>Pseudomonadati</taxon>
        <taxon>Bacteroidota</taxon>
        <taxon>Flavobacteriia</taxon>
        <taxon>Flavobacteriales</taxon>
        <taxon>Flavobacteriaceae</taxon>
        <taxon>Flavobacterium</taxon>
    </lineage>
</organism>
<evidence type="ECO:0000313" key="3">
    <source>
        <dbReference type="Proteomes" id="UP000712080"/>
    </source>
</evidence>
<sequence>MKYLLFLVGVLCAGIQQSNGQSTIQKIKEKLDLGVKVEGSASDFTIRKNPALKSDFGAGGALGTIIRFNVSDHFAIQEDIMFVYHTSDLENNGVKDTFQYFGTEVPIYLMVKWKTLSGGRFFVGTGPYFGFGFSGKYKESDIDVFKKYNGQKPEMKRLSNGLAANIGYELSSRLQVNATCKYGFNVLDRDKDNYRMSAQSISLGLGYTF</sequence>
<dbReference type="AlphaFoldDB" id="A0A972JIN5"/>
<proteinExistence type="predicted"/>
<reference evidence="2" key="1">
    <citation type="submission" date="2020-02" db="EMBL/GenBank/DDBJ databases">
        <title>Flavobacterium sp. genome.</title>
        <authorList>
            <person name="Jung H.S."/>
            <person name="Baek J.H."/>
            <person name="Jeon C.O."/>
        </authorList>
    </citation>
    <scope>NUCLEOTIDE SEQUENCE</scope>
    <source>
        <strain evidence="2">SE-s28</strain>
    </source>
</reference>
<gene>
    <name evidence="2" type="ORF">G6047_05100</name>
</gene>
<evidence type="ECO:0000313" key="2">
    <source>
        <dbReference type="EMBL" id="NMH27402.1"/>
    </source>
</evidence>
<dbReference type="Proteomes" id="UP000712080">
    <property type="component" value="Unassembled WGS sequence"/>
</dbReference>
<accession>A0A972JIN5</accession>
<dbReference type="InterPro" id="IPR011250">
    <property type="entry name" value="OMP/PagP_B-barrel"/>
</dbReference>
<dbReference type="EMBL" id="JAAMPU010000100">
    <property type="protein sequence ID" value="NMH27402.1"/>
    <property type="molecule type" value="Genomic_DNA"/>
</dbReference>
<dbReference type="SUPFAM" id="SSF56925">
    <property type="entry name" value="OMPA-like"/>
    <property type="match status" value="1"/>
</dbReference>
<dbReference type="InterPro" id="IPR025665">
    <property type="entry name" value="Beta-barrel_OMP_2"/>
</dbReference>
<keyword evidence="3" id="KW-1185">Reference proteome</keyword>
<feature type="domain" description="Outer membrane protein beta-barrel" evidence="1">
    <location>
        <begin position="29"/>
        <end position="186"/>
    </location>
</feature>
<name>A0A972JIN5_9FLAO</name>
<evidence type="ECO:0000259" key="1">
    <source>
        <dbReference type="Pfam" id="PF13568"/>
    </source>
</evidence>